<dbReference type="InterPro" id="IPR004089">
    <property type="entry name" value="MCPsignal_dom"/>
</dbReference>
<reference evidence="8" key="1">
    <citation type="submission" date="2016-01" db="EMBL/GenBank/DDBJ databases">
        <title>Draft genome of Chromobacterium sp. F49.</title>
        <authorList>
            <person name="Hong K.W."/>
        </authorList>
    </citation>
    <scope>NUCLEOTIDE SEQUENCE [LARGE SCALE GENOMIC DNA]</scope>
    <source>
        <strain evidence="8">CN10</strain>
    </source>
</reference>
<sequence length="597" mass="64392">MDWLHRCSDSVEQTFWNSLTKKLASFLLVGLLNLILLVYLWGVLGDARDALNADGHAALAHKLAEVRVVAAALTALALALTAGLVVYLRQRIVRPIRQMTAIFDEVGAGGGDLSRDLPATTHDELRELALAYNRFAGKMRDLVNQVCLVTVRIAIDSAVTRQQVGVSRAHATRQGGLADEVRVAGERSTEGVEAVSRRTQAISATTSANLALARESNGELENVARRIHEVGDKVERFNRKVDDLSRRSACIKTIVDLIKDVSEQTNLLALNAAIEAARAGEAGRGFAVVADEVRKLAERVKAATDEISGNIDGMLALVGDTQAETGRIHEDTRLAREVVGKASAGFARMMGDFESTAGALGEIAATMEAFAERNRQVNGNVVDICALGEAVNSCLARTETVSAGLAAASETVQEMVFGFTTGEGAFHELFSRLRRARDEVAALLAERAQGGLDLFDTHYRAIAGTDPVKYRTAYDEAVEGELRPVLDAVVRDTVGGNMCIAVDANGYAPTHNSQFCHKPTGNKAADLINSRDKRLFDDTLGLRSARNSTRAFLLQTYVRDNGDVLTEISLPIALYGRHWGALRFAFDPAPLLAAMRG</sequence>
<keyword evidence="8" id="KW-1185">Reference proteome</keyword>
<dbReference type="SMART" id="SM00283">
    <property type="entry name" value="MA"/>
    <property type="match status" value="1"/>
</dbReference>
<feature type="domain" description="HAMP" evidence="6">
    <location>
        <begin position="90"/>
        <end position="144"/>
    </location>
</feature>
<evidence type="ECO:0000259" key="6">
    <source>
        <dbReference type="PROSITE" id="PS50885"/>
    </source>
</evidence>
<dbReference type="Gene3D" id="6.10.340.10">
    <property type="match status" value="1"/>
</dbReference>
<dbReference type="Pfam" id="PF00015">
    <property type="entry name" value="MCPsignal"/>
    <property type="match status" value="1"/>
</dbReference>
<dbReference type="PROSITE" id="PS50111">
    <property type="entry name" value="CHEMOTAXIS_TRANSDUC_2"/>
    <property type="match status" value="1"/>
</dbReference>
<protein>
    <submittedName>
        <fullName evidence="7">Chemotaxis protein</fullName>
    </submittedName>
</protein>
<evidence type="ECO:0000256" key="2">
    <source>
        <dbReference type="ARBA" id="ARBA00029447"/>
    </source>
</evidence>
<proteinExistence type="inferred from homology"/>
<dbReference type="Gene3D" id="1.10.287.950">
    <property type="entry name" value="Methyl-accepting chemotaxis protein"/>
    <property type="match status" value="1"/>
</dbReference>
<dbReference type="CDD" id="cd06225">
    <property type="entry name" value="HAMP"/>
    <property type="match status" value="1"/>
</dbReference>
<dbReference type="PROSITE" id="PS50885">
    <property type="entry name" value="HAMP"/>
    <property type="match status" value="1"/>
</dbReference>
<organism evidence="7 8">
    <name type="scientific">Crenobacter luteus</name>
    <dbReference type="NCBI Taxonomy" id="1452487"/>
    <lineage>
        <taxon>Bacteria</taxon>
        <taxon>Pseudomonadati</taxon>
        <taxon>Pseudomonadota</taxon>
        <taxon>Betaproteobacteria</taxon>
        <taxon>Neisseriales</taxon>
        <taxon>Neisseriaceae</taxon>
        <taxon>Crenobacter</taxon>
    </lineage>
</organism>
<evidence type="ECO:0000259" key="5">
    <source>
        <dbReference type="PROSITE" id="PS50111"/>
    </source>
</evidence>
<keyword evidence="1 3" id="KW-0807">Transducer</keyword>
<dbReference type="Proteomes" id="UP000076625">
    <property type="component" value="Unassembled WGS sequence"/>
</dbReference>
<keyword evidence="4" id="KW-1133">Transmembrane helix</keyword>
<dbReference type="PANTHER" id="PTHR32089:SF112">
    <property type="entry name" value="LYSOZYME-LIKE PROTEIN-RELATED"/>
    <property type="match status" value="1"/>
</dbReference>
<evidence type="ECO:0000256" key="1">
    <source>
        <dbReference type="ARBA" id="ARBA00023224"/>
    </source>
</evidence>
<feature type="domain" description="Methyl-accepting transducer" evidence="5">
    <location>
        <begin position="171"/>
        <end position="385"/>
    </location>
</feature>
<gene>
    <name evidence="7" type="ORF">AVW16_01935</name>
</gene>
<name>A0A165ENY7_9NEIS</name>
<evidence type="ECO:0000256" key="4">
    <source>
        <dbReference type="SAM" id="Phobius"/>
    </source>
</evidence>
<dbReference type="SUPFAM" id="SSF58104">
    <property type="entry name" value="Methyl-accepting chemotaxis protein (MCP) signaling domain"/>
    <property type="match status" value="1"/>
</dbReference>
<evidence type="ECO:0000313" key="7">
    <source>
        <dbReference type="EMBL" id="KZE27331.1"/>
    </source>
</evidence>
<dbReference type="EMBL" id="LQQU01000045">
    <property type="protein sequence ID" value="KZE27331.1"/>
    <property type="molecule type" value="Genomic_DNA"/>
</dbReference>
<dbReference type="Pfam" id="PF00672">
    <property type="entry name" value="HAMP"/>
    <property type="match status" value="1"/>
</dbReference>
<comment type="caution">
    <text evidence="7">The sequence shown here is derived from an EMBL/GenBank/DDBJ whole genome shotgun (WGS) entry which is preliminary data.</text>
</comment>
<dbReference type="RefSeq" id="WP_066614135.1">
    <property type="nucleotide sequence ID" value="NZ_LQQU01000045.1"/>
</dbReference>
<dbReference type="SMART" id="SM00304">
    <property type="entry name" value="HAMP"/>
    <property type="match status" value="1"/>
</dbReference>
<keyword evidence="4" id="KW-0812">Transmembrane</keyword>
<dbReference type="AlphaFoldDB" id="A0A165ENY7"/>
<keyword evidence="4" id="KW-0472">Membrane</keyword>
<feature type="transmembrane region" description="Helical" evidence="4">
    <location>
        <begin position="23"/>
        <end position="44"/>
    </location>
</feature>
<accession>A0A165ENY7</accession>
<evidence type="ECO:0000256" key="3">
    <source>
        <dbReference type="PROSITE-ProRule" id="PRU00284"/>
    </source>
</evidence>
<dbReference type="GO" id="GO:0016020">
    <property type="term" value="C:membrane"/>
    <property type="evidence" value="ECO:0007669"/>
    <property type="project" value="InterPro"/>
</dbReference>
<dbReference type="OrthoDB" id="2489132at2"/>
<evidence type="ECO:0000313" key="8">
    <source>
        <dbReference type="Proteomes" id="UP000076625"/>
    </source>
</evidence>
<dbReference type="InterPro" id="IPR003660">
    <property type="entry name" value="HAMP_dom"/>
</dbReference>
<feature type="transmembrane region" description="Helical" evidence="4">
    <location>
        <begin position="64"/>
        <end position="88"/>
    </location>
</feature>
<dbReference type="STRING" id="1452487.AVW16_01935"/>
<comment type="similarity">
    <text evidence="2">Belongs to the methyl-accepting chemotaxis (MCP) protein family.</text>
</comment>
<dbReference type="PANTHER" id="PTHR32089">
    <property type="entry name" value="METHYL-ACCEPTING CHEMOTAXIS PROTEIN MCPB"/>
    <property type="match status" value="1"/>
</dbReference>
<dbReference type="GO" id="GO:0007165">
    <property type="term" value="P:signal transduction"/>
    <property type="evidence" value="ECO:0007669"/>
    <property type="project" value="UniProtKB-KW"/>
</dbReference>